<evidence type="ECO:0000256" key="4">
    <source>
        <dbReference type="PROSITE-ProRule" id="PRU00335"/>
    </source>
</evidence>
<dbReference type="PANTHER" id="PTHR43479">
    <property type="entry name" value="ACREF/ENVCD OPERON REPRESSOR-RELATED"/>
    <property type="match status" value="1"/>
</dbReference>
<keyword evidence="7" id="KW-1185">Reference proteome</keyword>
<accession>A0A9E2S4M9</accession>
<keyword evidence="3" id="KW-0804">Transcription</keyword>
<evidence type="ECO:0000256" key="2">
    <source>
        <dbReference type="ARBA" id="ARBA00023125"/>
    </source>
</evidence>
<dbReference type="InterPro" id="IPR050624">
    <property type="entry name" value="HTH-type_Tx_Regulator"/>
</dbReference>
<name>A0A9E2S4M9_9BACT</name>
<dbReference type="Proteomes" id="UP000812270">
    <property type="component" value="Unassembled WGS sequence"/>
</dbReference>
<comment type="caution">
    <text evidence="6">The sequence shown here is derived from an EMBL/GenBank/DDBJ whole genome shotgun (WGS) entry which is preliminary data.</text>
</comment>
<dbReference type="Pfam" id="PF13305">
    <property type="entry name" value="TetR_C_33"/>
    <property type="match status" value="1"/>
</dbReference>
<dbReference type="AlphaFoldDB" id="A0A9E2S4M9"/>
<evidence type="ECO:0000256" key="1">
    <source>
        <dbReference type="ARBA" id="ARBA00023015"/>
    </source>
</evidence>
<dbReference type="Pfam" id="PF00440">
    <property type="entry name" value="TetR_N"/>
    <property type="match status" value="1"/>
</dbReference>
<sequence>MGVAERKIRHKEQVRGAILQSAWKIATEEGWQTLSIRKIADAIEYSVPVIYSHFENKEAILLEFTKEGFTLLTQELLKGKESEQEPGCQLVKMAKAYWNFAFENKEYYQLMFGLGMPACEMVNTVPEMKTFTDVMISSISAAIAQSKNPDAEVFMKYHAYWSILHGLVAIQVIEKSVYPDELKQKVLQDAIEGFVRGIGG</sequence>
<feature type="DNA-binding region" description="H-T-H motif" evidence="4">
    <location>
        <begin position="35"/>
        <end position="54"/>
    </location>
</feature>
<evidence type="ECO:0000313" key="6">
    <source>
        <dbReference type="EMBL" id="MBV4355791.1"/>
    </source>
</evidence>
<keyword evidence="2 4" id="KW-0238">DNA-binding</keyword>
<evidence type="ECO:0000259" key="5">
    <source>
        <dbReference type="PROSITE" id="PS50977"/>
    </source>
</evidence>
<keyword evidence="1" id="KW-0805">Transcription regulation</keyword>
<evidence type="ECO:0000313" key="7">
    <source>
        <dbReference type="Proteomes" id="UP000812270"/>
    </source>
</evidence>
<dbReference type="GO" id="GO:0003677">
    <property type="term" value="F:DNA binding"/>
    <property type="evidence" value="ECO:0007669"/>
    <property type="project" value="UniProtKB-UniRule"/>
</dbReference>
<dbReference type="RefSeq" id="WP_217789335.1">
    <property type="nucleotide sequence ID" value="NZ_JAHSPG010000001.1"/>
</dbReference>
<dbReference type="PROSITE" id="PS50977">
    <property type="entry name" value="HTH_TETR_2"/>
    <property type="match status" value="1"/>
</dbReference>
<dbReference type="EMBL" id="JAHSPG010000001">
    <property type="protein sequence ID" value="MBV4355791.1"/>
    <property type="molecule type" value="Genomic_DNA"/>
</dbReference>
<protein>
    <submittedName>
        <fullName evidence="6">TetR/AcrR family transcriptional regulator</fullName>
    </submittedName>
</protein>
<feature type="domain" description="HTH tetR-type" evidence="5">
    <location>
        <begin position="12"/>
        <end position="72"/>
    </location>
</feature>
<organism evidence="6 7">
    <name type="scientific">Pinibacter aurantiacus</name>
    <dbReference type="NCBI Taxonomy" id="2851599"/>
    <lineage>
        <taxon>Bacteria</taxon>
        <taxon>Pseudomonadati</taxon>
        <taxon>Bacteroidota</taxon>
        <taxon>Chitinophagia</taxon>
        <taxon>Chitinophagales</taxon>
        <taxon>Chitinophagaceae</taxon>
        <taxon>Pinibacter</taxon>
    </lineage>
</organism>
<dbReference type="InterPro" id="IPR001647">
    <property type="entry name" value="HTH_TetR"/>
</dbReference>
<gene>
    <name evidence="6" type="ORF">KTO63_01435</name>
</gene>
<reference evidence="6" key="1">
    <citation type="submission" date="2021-06" db="EMBL/GenBank/DDBJ databases">
        <authorList>
            <person name="Huq M.A."/>
        </authorList>
    </citation>
    <scope>NUCLEOTIDE SEQUENCE</scope>
    <source>
        <strain evidence="6">MAH-26</strain>
    </source>
</reference>
<dbReference type="PANTHER" id="PTHR43479:SF11">
    <property type="entry name" value="ACREF_ENVCD OPERON REPRESSOR-RELATED"/>
    <property type="match status" value="1"/>
</dbReference>
<evidence type="ECO:0000256" key="3">
    <source>
        <dbReference type="ARBA" id="ARBA00023163"/>
    </source>
</evidence>
<proteinExistence type="predicted"/>
<dbReference type="InterPro" id="IPR025996">
    <property type="entry name" value="MT1864/Rv1816-like_C"/>
</dbReference>